<dbReference type="AlphaFoldDB" id="A0A200QYB0"/>
<dbReference type="STRING" id="56857.A0A200QYB0"/>
<dbReference type="Pfam" id="PF02410">
    <property type="entry name" value="RsfS"/>
    <property type="match status" value="1"/>
</dbReference>
<evidence type="ECO:0000313" key="2">
    <source>
        <dbReference type="EMBL" id="OVA15380.1"/>
    </source>
</evidence>
<dbReference type="SUPFAM" id="SSF81301">
    <property type="entry name" value="Nucleotidyltransferase"/>
    <property type="match status" value="1"/>
</dbReference>
<dbReference type="GO" id="GO:0043023">
    <property type="term" value="F:ribosomal large subunit binding"/>
    <property type="evidence" value="ECO:0007669"/>
    <property type="project" value="TreeGrafter"/>
</dbReference>
<dbReference type="InterPro" id="IPR043519">
    <property type="entry name" value="NT_sf"/>
</dbReference>
<dbReference type="PANTHER" id="PTHR21043:SF0">
    <property type="entry name" value="MITOCHONDRIAL ASSEMBLY OF RIBOSOMAL LARGE SUBUNIT PROTEIN 1"/>
    <property type="match status" value="1"/>
</dbReference>
<protein>
    <submittedName>
        <fullName evidence="2">Protein Iojap/ribosomal silencing factor RsfS</fullName>
    </submittedName>
</protein>
<gene>
    <name evidence="2" type="ORF">BVC80_1551g15</name>
</gene>
<dbReference type="Proteomes" id="UP000195402">
    <property type="component" value="Unassembled WGS sequence"/>
</dbReference>
<comment type="similarity">
    <text evidence="1">Belongs to the Iojap/RsfS family.</text>
</comment>
<dbReference type="InterPro" id="IPR004394">
    <property type="entry name" value="Iojap/RsfS/C7orf30"/>
</dbReference>
<organism evidence="2 3">
    <name type="scientific">Macleaya cordata</name>
    <name type="common">Five-seeded plume-poppy</name>
    <name type="synonym">Bocconia cordata</name>
    <dbReference type="NCBI Taxonomy" id="56857"/>
    <lineage>
        <taxon>Eukaryota</taxon>
        <taxon>Viridiplantae</taxon>
        <taxon>Streptophyta</taxon>
        <taxon>Embryophyta</taxon>
        <taxon>Tracheophyta</taxon>
        <taxon>Spermatophyta</taxon>
        <taxon>Magnoliopsida</taxon>
        <taxon>Ranunculales</taxon>
        <taxon>Papaveraceae</taxon>
        <taxon>Papaveroideae</taxon>
        <taxon>Macleaya</taxon>
    </lineage>
</organism>
<dbReference type="PANTHER" id="PTHR21043">
    <property type="entry name" value="IOJAP SUPERFAMILY ORTHOLOG"/>
    <property type="match status" value="1"/>
</dbReference>
<dbReference type="FunCoup" id="A0A200QYB0">
    <property type="interactions" value="11"/>
</dbReference>
<keyword evidence="3" id="KW-1185">Reference proteome</keyword>
<evidence type="ECO:0000256" key="1">
    <source>
        <dbReference type="ARBA" id="ARBA00010574"/>
    </source>
</evidence>
<comment type="caution">
    <text evidence="2">The sequence shown here is derived from an EMBL/GenBank/DDBJ whole genome shotgun (WGS) entry which is preliminary data.</text>
</comment>
<sequence length="121" mass="13538">MGLSRIGFLITPLLKHVKQKQKGAERLLLPSVEGHQSGKWIVIDSGKVIIHALDEKARAYYNLESLWTTELSTNTHNQVDTGPWFRKQGARGVFVIGAPLPSNRLDTERRDGTWECICSPG</sequence>
<dbReference type="GO" id="GO:0090071">
    <property type="term" value="P:negative regulation of ribosome biogenesis"/>
    <property type="evidence" value="ECO:0007669"/>
    <property type="project" value="TreeGrafter"/>
</dbReference>
<dbReference type="InParanoid" id="A0A200QYB0"/>
<reference evidence="2 3" key="1">
    <citation type="journal article" date="2017" name="Mol. Plant">
        <title>The Genome of Medicinal Plant Macleaya cordata Provides New Insights into Benzylisoquinoline Alkaloids Metabolism.</title>
        <authorList>
            <person name="Liu X."/>
            <person name="Liu Y."/>
            <person name="Huang P."/>
            <person name="Ma Y."/>
            <person name="Qing Z."/>
            <person name="Tang Q."/>
            <person name="Cao H."/>
            <person name="Cheng P."/>
            <person name="Zheng Y."/>
            <person name="Yuan Z."/>
            <person name="Zhou Y."/>
            <person name="Liu J."/>
            <person name="Tang Z."/>
            <person name="Zhuo Y."/>
            <person name="Zhang Y."/>
            <person name="Yu L."/>
            <person name="Huang J."/>
            <person name="Yang P."/>
            <person name="Peng Q."/>
            <person name="Zhang J."/>
            <person name="Jiang W."/>
            <person name="Zhang Z."/>
            <person name="Lin K."/>
            <person name="Ro D.K."/>
            <person name="Chen X."/>
            <person name="Xiong X."/>
            <person name="Shang Y."/>
            <person name="Huang S."/>
            <person name="Zeng J."/>
        </authorList>
    </citation>
    <scope>NUCLEOTIDE SEQUENCE [LARGE SCALE GENOMIC DNA]</scope>
    <source>
        <strain evidence="3">cv. BLH2017</strain>
        <tissue evidence="2">Root</tissue>
    </source>
</reference>
<proteinExistence type="inferred from homology"/>
<dbReference type="EMBL" id="MVGT01000779">
    <property type="protein sequence ID" value="OVA15380.1"/>
    <property type="molecule type" value="Genomic_DNA"/>
</dbReference>
<dbReference type="OrthoDB" id="21330at2759"/>
<name>A0A200QYB0_MACCD</name>
<dbReference type="GO" id="GO:0017148">
    <property type="term" value="P:negative regulation of translation"/>
    <property type="evidence" value="ECO:0007669"/>
    <property type="project" value="TreeGrafter"/>
</dbReference>
<dbReference type="Gene3D" id="3.30.460.10">
    <property type="entry name" value="Beta Polymerase, domain 2"/>
    <property type="match status" value="1"/>
</dbReference>
<accession>A0A200QYB0</accession>
<evidence type="ECO:0000313" key="3">
    <source>
        <dbReference type="Proteomes" id="UP000195402"/>
    </source>
</evidence>